<feature type="domain" description="Methylated-DNA-[protein]-cysteine S-methyltransferase DNA binding" evidence="10">
    <location>
        <begin position="71"/>
        <end position="154"/>
    </location>
</feature>
<proteinExistence type="inferred from homology"/>
<dbReference type="NCBIfam" id="TIGR00589">
    <property type="entry name" value="ogt"/>
    <property type="match status" value="1"/>
</dbReference>
<name>A0AAW9JWH3_CARML</name>
<protein>
    <recommendedName>
        <fullName evidence="9">Methylated-DNA--protein-cysteine methyltransferase</fullName>
        <ecNumber evidence="9">2.1.1.63</ecNumber>
    </recommendedName>
    <alternativeName>
        <fullName evidence="9">6-O-methylguanine-DNA methyltransferase</fullName>
        <shortName evidence="9">MGMT</shortName>
    </alternativeName>
    <alternativeName>
        <fullName evidence="9">O-6-methylguanine-DNA-alkyltransferase</fullName>
    </alternativeName>
</protein>
<dbReference type="Pfam" id="PF01035">
    <property type="entry name" value="DNA_binding_1"/>
    <property type="match status" value="1"/>
</dbReference>
<dbReference type="FunFam" id="1.10.10.10:FF:000214">
    <property type="entry name" value="Methylated-DNA--protein-cysteine methyltransferase"/>
    <property type="match status" value="1"/>
</dbReference>
<evidence type="ECO:0000313" key="13">
    <source>
        <dbReference type="Proteomes" id="UP001290462"/>
    </source>
</evidence>
<dbReference type="GO" id="GO:0003908">
    <property type="term" value="F:methylated-DNA-[protein]-cysteine S-methyltransferase activity"/>
    <property type="evidence" value="ECO:0007669"/>
    <property type="project" value="UniProtKB-UniRule"/>
</dbReference>
<feature type="active site" description="Nucleophile; methyl group acceptor" evidence="9">
    <location>
        <position position="122"/>
    </location>
</feature>
<comment type="catalytic activity">
    <reaction evidence="8 9">
        <text>a 6-O-methyl-2'-deoxyguanosine in DNA + L-cysteinyl-[protein] = S-methyl-L-cysteinyl-[protein] + a 2'-deoxyguanosine in DNA</text>
        <dbReference type="Rhea" id="RHEA:24000"/>
        <dbReference type="Rhea" id="RHEA-COMP:10131"/>
        <dbReference type="Rhea" id="RHEA-COMP:10132"/>
        <dbReference type="Rhea" id="RHEA-COMP:11367"/>
        <dbReference type="Rhea" id="RHEA-COMP:11368"/>
        <dbReference type="ChEBI" id="CHEBI:29950"/>
        <dbReference type="ChEBI" id="CHEBI:82612"/>
        <dbReference type="ChEBI" id="CHEBI:85445"/>
        <dbReference type="ChEBI" id="CHEBI:85448"/>
        <dbReference type="EC" id="2.1.1.63"/>
    </reaction>
</comment>
<evidence type="ECO:0000256" key="2">
    <source>
        <dbReference type="ARBA" id="ARBA00008711"/>
    </source>
</evidence>
<dbReference type="InterPro" id="IPR023546">
    <property type="entry name" value="MGMT"/>
</dbReference>
<dbReference type="AlphaFoldDB" id="A0AAW9JWH3"/>
<comment type="similarity">
    <text evidence="2 9">Belongs to the MGMT family.</text>
</comment>
<dbReference type="Gene3D" id="1.10.10.10">
    <property type="entry name" value="Winged helix-like DNA-binding domain superfamily/Winged helix DNA-binding domain"/>
    <property type="match status" value="1"/>
</dbReference>
<comment type="caution">
    <text evidence="12">The sequence shown here is derived from an EMBL/GenBank/DDBJ whole genome shotgun (WGS) entry which is preliminary data.</text>
</comment>
<evidence type="ECO:0000313" key="12">
    <source>
        <dbReference type="EMBL" id="MDZ5757051.1"/>
    </source>
</evidence>
<dbReference type="InterPro" id="IPR014048">
    <property type="entry name" value="MethylDNA_cys_MeTrfase_DNA-bd"/>
</dbReference>
<comment type="subcellular location">
    <subcellularLocation>
        <location evidence="9">Cytoplasm</location>
    </subcellularLocation>
</comment>
<dbReference type="GO" id="GO:0005737">
    <property type="term" value="C:cytoplasm"/>
    <property type="evidence" value="ECO:0007669"/>
    <property type="project" value="UniProtKB-SubCell"/>
</dbReference>
<reference evidence="12" key="1">
    <citation type="submission" date="2023-08" db="EMBL/GenBank/DDBJ databases">
        <title>Genomic characterization of piscicolin 126 produced by Carnobacterium maltaromaticum CM22 strain isolated from salmon (Salmo salar).</title>
        <authorList>
            <person name="Gonzalez-Gragera E."/>
            <person name="Garcia-Lopez J.D."/>
            <person name="Teso-Perez C."/>
            <person name="Gimenez-Hernandez I."/>
            <person name="Peralta-Sanchez J.M."/>
            <person name="Valdivia E."/>
            <person name="Montalban-Lopez M."/>
            <person name="Martin-Platero A.M."/>
            <person name="Banos A."/>
            <person name="Martinez-Bueno M."/>
        </authorList>
    </citation>
    <scope>NUCLEOTIDE SEQUENCE</scope>
    <source>
        <strain evidence="12">CM22</strain>
    </source>
</reference>
<sequence length="161" mass="17677">MLINSPIGFLHILEDQQGITNIIFVNEEESLAIKKVTTGPFGKQLALELERYFSGELKKFTVPLSLQVGTPFQQHVWQALQNVPYGSTQSYADIAVAIENPKAVRAIGQANRNNPLPIVIPCHRIIGKNGSMTGYSGASEIGIAKKRYLLALEKNNCVSAR</sequence>
<evidence type="ECO:0000256" key="6">
    <source>
        <dbReference type="ARBA" id="ARBA00022763"/>
    </source>
</evidence>
<evidence type="ECO:0000256" key="1">
    <source>
        <dbReference type="ARBA" id="ARBA00001286"/>
    </source>
</evidence>
<dbReference type="HAMAP" id="MF_00772">
    <property type="entry name" value="OGT"/>
    <property type="match status" value="1"/>
</dbReference>
<evidence type="ECO:0000256" key="5">
    <source>
        <dbReference type="ARBA" id="ARBA00022679"/>
    </source>
</evidence>
<accession>A0AAW9JWH3</accession>
<dbReference type="Pfam" id="PF02870">
    <property type="entry name" value="Methyltransf_1N"/>
    <property type="match status" value="1"/>
</dbReference>
<evidence type="ECO:0000256" key="7">
    <source>
        <dbReference type="ARBA" id="ARBA00023204"/>
    </source>
</evidence>
<dbReference type="InterPro" id="IPR001497">
    <property type="entry name" value="MethylDNA_cys_MeTrfase_AS"/>
</dbReference>
<dbReference type="EC" id="2.1.1.63" evidence="9"/>
<evidence type="ECO:0000256" key="3">
    <source>
        <dbReference type="ARBA" id="ARBA00022490"/>
    </source>
</evidence>
<dbReference type="SUPFAM" id="SSF46767">
    <property type="entry name" value="Methylated DNA-protein cysteine methyltransferase, C-terminal domain"/>
    <property type="match status" value="1"/>
</dbReference>
<dbReference type="PANTHER" id="PTHR10815:SF5">
    <property type="entry name" value="METHYLATED-DNA--PROTEIN-CYSTEINE METHYLTRANSFERASE"/>
    <property type="match status" value="1"/>
</dbReference>
<evidence type="ECO:0000256" key="9">
    <source>
        <dbReference type="HAMAP-Rule" id="MF_00772"/>
    </source>
</evidence>
<dbReference type="PANTHER" id="PTHR10815">
    <property type="entry name" value="METHYLATED-DNA--PROTEIN-CYSTEINE METHYLTRANSFERASE"/>
    <property type="match status" value="1"/>
</dbReference>
<dbReference type="InterPro" id="IPR008332">
    <property type="entry name" value="MethylG_MeTrfase_N"/>
</dbReference>
<evidence type="ECO:0000256" key="4">
    <source>
        <dbReference type="ARBA" id="ARBA00022603"/>
    </source>
</evidence>
<evidence type="ECO:0000259" key="11">
    <source>
        <dbReference type="Pfam" id="PF02870"/>
    </source>
</evidence>
<keyword evidence="3 9" id="KW-0963">Cytoplasm</keyword>
<keyword evidence="7 9" id="KW-0234">DNA repair</keyword>
<comment type="miscellaneous">
    <text evidence="9">This enzyme catalyzes only one turnover and therefore is not strictly catalytic. According to one definition, an enzyme is a biocatalyst that acts repeatedly and over many reaction cycles.</text>
</comment>
<dbReference type="CDD" id="cd06445">
    <property type="entry name" value="ATase"/>
    <property type="match status" value="1"/>
</dbReference>
<dbReference type="GO" id="GO:0032259">
    <property type="term" value="P:methylation"/>
    <property type="evidence" value="ECO:0007669"/>
    <property type="project" value="UniProtKB-KW"/>
</dbReference>
<evidence type="ECO:0000259" key="10">
    <source>
        <dbReference type="Pfam" id="PF01035"/>
    </source>
</evidence>
<dbReference type="PROSITE" id="PS00374">
    <property type="entry name" value="MGMT"/>
    <property type="match status" value="1"/>
</dbReference>
<dbReference type="InterPro" id="IPR036631">
    <property type="entry name" value="MGMT_N_sf"/>
</dbReference>
<keyword evidence="4 9" id="KW-0489">Methyltransferase</keyword>
<dbReference type="Proteomes" id="UP001290462">
    <property type="component" value="Unassembled WGS sequence"/>
</dbReference>
<keyword evidence="5 9" id="KW-0808">Transferase</keyword>
<dbReference type="RefSeq" id="WP_157455030.1">
    <property type="nucleotide sequence ID" value="NZ_CP045040.1"/>
</dbReference>
<organism evidence="12 13">
    <name type="scientific">Carnobacterium maltaromaticum</name>
    <name type="common">Carnobacterium piscicola</name>
    <dbReference type="NCBI Taxonomy" id="2751"/>
    <lineage>
        <taxon>Bacteria</taxon>
        <taxon>Bacillati</taxon>
        <taxon>Bacillota</taxon>
        <taxon>Bacilli</taxon>
        <taxon>Lactobacillales</taxon>
        <taxon>Carnobacteriaceae</taxon>
        <taxon>Carnobacterium</taxon>
    </lineage>
</organism>
<keyword evidence="6 9" id="KW-0227">DNA damage</keyword>
<gene>
    <name evidence="12" type="ORF">RAK27_00080</name>
</gene>
<dbReference type="GO" id="GO:0006307">
    <property type="term" value="P:DNA alkylation repair"/>
    <property type="evidence" value="ECO:0007669"/>
    <property type="project" value="UniProtKB-UniRule"/>
</dbReference>
<dbReference type="Gene3D" id="3.30.160.70">
    <property type="entry name" value="Methylated DNA-protein cysteine methyltransferase domain"/>
    <property type="match status" value="1"/>
</dbReference>
<dbReference type="EMBL" id="JAVBVO010000001">
    <property type="protein sequence ID" value="MDZ5757051.1"/>
    <property type="molecule type" value="Genomic_DNA"/>
</dbReference>
<comment type="catalytic activity">
    <reaction evidence="1 9">
        <text>a 4-O-methyl-thymidine in DNA + L-cysteinyl-[protein] = a thymidine in DNA + S-methyl-L-cysteinyl-[protein]</text>
        <dbReference type="Rhea" id="RHEA:53428"/>
        <dbReference type="Rhea" id="RHEA-COMP:10131"/>
        <dbReference type="Rhea" id="RHEA-COMP:10132"/>
        <dbReference type="Rhea" id="RHEA-COMP:13555"/>
        <dbReference type="Rhea" id="RHEA-COMP:13556"/>
        <dbReference type="ChEBI" id="CHEBI:29950"/>
        <dbReference type="ChEBI" id="CHEBI:82612"/>
        <dbReference type="ChEBI" id="CHEBI:137386"/>
        <dbReference type="ChEBI" id="CHEBI:137387"/>
        <dbReference type="EC" id="2.1.1.63"/>
    </reaction>
</comment>
<comment type="function">
    <text evidence="9">Involved in the cellular defense against the biological effects of O6-methylguanine (O6-MeG) and O4-methylthymine (O4-MeT) in DNA. Repairs the methylated nucleobase in DNA by stoichiometrically transferring the methyl group to a cysteine residue in the enzyme. This is a suicide reaction: the enzyme is irreversibly inactivated.</text>
</comment>
<feature type="domain" description="Methylguanine DNA methyltransferase ribonuclease-like" evidence="11">
    <location>
        <begin position="2"/>
        <end position="66"/>
    </location>
</feature>
<evidence type="ECO:0000256" key="8">
    <source>
        <dbReference type="ARBA" id="ARBA00049348"/>
    </source>
</evidence>
<dbReference type="InterPro" id="IPR036217">
    <property type="entry name" value="MethylDNA_cys_MeTrfase_DNAb"/>
</dbReference>
<dbReference type="SUPFAM" id="SSF53155">
    <property type="entry name" value="Methylated DNA-protein cysteine methyltransferase domain"/>
    <property type="match status" value="1"/>
</dbReference>
<dbReference type="InterPro" id="IPR036388">
    <property type="entry name" value="WH-like_DNA-bd_sf"/>
</dbReference>